<dbReference type="RefSeq" id="WP_078346942.1">
    <property type="nucleotide sequence ID" value="NZ_MBTF01000003.1"/>
</dbReference>
<dbReference type="Proteomes" id="UP000189739">
    <property type="component" value="Unassembled WGS sequence"/>
</dbReference>
<dbReference type="OrthoDB" id="6385145at2"/>
<reference evidence="1 2" key="1">
    <citation type="submission" date="2016-07" db="EMBL/GenBank/DDBJ databases">
        <title>Genomic analysis of zinc-resistant bacterium Mucilaginibacter pedocola TBZ30.</title>
        <authorList>
            <person name="Huang J."/>
            <person name="Tang J."/>
        </authorList>
    </citation>
    <scope>NUCLEOTIDE SEQUENCE [LARGE SCALE GENOMIC DNA]</scope>
    <source>
        <strain evidence="1 2">TBZ30</strain>
    </source>
</reference>
<proteinExistence type="predicted"/>
<evidence type="ECO:0008006" key="3">
    <source>
        <dbReference type="Google" id="ProtNLM"/>
    </source>
</evidence>
<keyword evidence="2" id="KW-1185">Reference proteome</keyword>
<dbReference type="InterPro" id="IPR027056">
    <property type="entry name" value="Gluconate_2DH_su3"/>
</dbReference>
<accession>A0A1S9PJK5</accession>
<gene>
    <name evidence="1" type="ORF">BC343_21985</name>
</gene>
<evidence type="ECO:0000313" key="1">
    <source>
        <dbReference type="EMBL" id="OOQ61115.1"/>
    </source>
</evidence>
<sequence>MNRRIAIRNMALILGSVAVLPSCLNDNKGKPVVKLNHLNVDAEQESLVNELTETILPKTKTPGAKDLGINLFVFKMIDDCYDKKGQDEFMAGLKEFADAVDKKHGKPFHELTAAERTAFVNDIEKQSKDPNNKDKDSKANGFYWTVKGQTVFGYTTSKYFMTEKIVYELVPGRYNAMFPVKKKASA</sequence>
<dbReference type="EMBL" id="MBTF01000003">
    <property type="protein sequence ID" value="OOQ61115.1"/>
    <property type="molecule type" value="Genomic_DNA"/>
</dbReference>
<comment type="caution">
    <text evidence="1">The sequence shown here is derived from an EMBL/GenBank/DDBJ whole genome shotgun (WGS) entry which is preliminary data.</text>
</comment>
<dbReference type="STRING" id="1792845.BC343_21985"/>
<organism evidence="1 2">
    <name type="scientific">Mucilaginibacter pedocola</name>
    <dbReference type="NCBI Taxonomy" id="1792845"/>
    <lineage>
        <taxon>Bacteria</taxon>
        <taxon>Pseudomonadati</taxon>
        <taxon>Bacteroidota</taxon>
        <taxon>Sphingobacteriia</taxon>
        <taxon>Sphingobacteriales</taxon>
        <taxon>Sphingobacteriaceae</taxon>
        <taxon>Mucilaginibacter</taxon>
    </lineage>
</organism>
<name>A0A1S9PJK5_9SPHI</name>
<evidence type="ECO:0000313" key="2">
    <source>
        <dbReference type="Proteomes" id="UP000189739"/>
    </source>
</evidence>
<protein>
    <recommendedName>
        <fullName evidence="3">Twin-arginine translocation pathway signal protein</fullName>
    </recommendedName>
</protein>
<dbReference type="AlphaFoldDB" id="A0A1S9PJK5"/>
<dbReference type="Pfam" id="PF13618">
    <property type="entry name" value="Gluconate_2-dh3"/>
    <property type="match status" value="1"/>
</dbReference>